<feature type="transmembrane region" description="Helical" evidence="9">
    <location>
        <begin position="196"/>
        <end position="218"/>
    </location>
</feature>
<comment type="similarity">
    <text evidence="2">Belongs to the binding-protein-dependent transport system permease family. FecCD subfamily.</text>
</comment>
<feature type="transmembrane region" description="Helical" evidence="9">
    <location>
        <begin position="325"/>
        <end position="343"/>
    </location>
</feature>
<dbReference type="InterPro" id="IPR000522">
    <property type="entry name" value="ABC_transptr_permease_BtuC"/>
</dbReference>
<keyword evidence="5 9" id="KW-0812">Transmembrane</keyword>
<feature type="transmembrane region" description="Helical" evidence="9">
    <location>
        <begin position="163"/>
        <end position="184"/>
    </location>
</feature>
<evidence type="ECO:0000256" key="7">
    <source>
        <dbReference type="ARBA" id="ARBA00023136"/>
    </source>
</evidence>
<sequence>MRTPRGASTAPAAPETAGISTPVGVPLSPQEKSDPGRSPRRVLRRGGAWIAALSVILLASAIVTVGIGPVAISPDIVTRVIAFHAFGIGEQTPGSDDNIVWLIRVPRVVLGILVGAALAMTGVAVQSLVRNPLADPYLLGISSGASTGAAASILFGFGAGAGALALTGSAFLGAAAAIVLVFSIARLGGRLIPTRLVFAGIAVSFALAALTNFLVFASDSRDGTRAVLFWMLGSLGQARWQSLPIALAGVAIAAFFLMLWSRKLDAIAIGDDTARALGTNPTRFRAVAALIVSVAIAAAVSVSGAIGFVGLVVPHLARRLVGSTHRVSLPVAGLLGGILLIWADALARTAFAPRELPLGVLTALIGTPLLIALVRRLNAR</sequence>
<evidence type="ECO:0000256" key="9">
    <source>
        <dbReference type="SAM" id="Phobius"/>
    </source>
</evidence>
<proteinExistence type="inferred from homology"/>
<dbReference type="PANTHER" id="PTHR30472">
    <property type="entry name" value="FERRIC ENTEROBACTIN TRANSPORT SYSTEM PERMEASE PROTEIN"/>
    <property type="match status" value="1"/>
</dbReference>
<dbReference type="SUPFAM" id="SSF81345">
    <property type="entry name" value="ABC transporter involved in vitamin B12 uptake, BtuC"/>
    <property type="match status" value="1"/>
</dbReference>
<dbReference type="Gene3D" id="1.10.3470.10">
    <property type="entry name" value="ABC transporter involved in vitamin B12 uptake, BtuC"/>
    <property type="match status" value="1"/>
</dbReference>
<feature type="transmembrane region" description="Helical" evidence="9">
    <location>
        <begin position="47"/>
        <end position="72"/>
    </location>
</feature>
<evidence type="ECO:0000256" key="5">
    <source>
        <dbReference type="ARBA" id="ARBA00022692"/>
    </source>
</evidence>
<evidence type="ECO:0000256" key="8">
    <source>
        <dbReference type="SAM" id="MobiDB-lite"/>
    </source>
</evidence>
<organism evidence="10 11">
    <name type="scientific">Salinibacterium amurskyense</name>
    <dbReference type="NCBI Taxonomy" id="205941"/>
    <lineage>
        <taxon>Bacteria</taxon>
        <taxon>Bacillati</taxon>
        <taxon>Actinomycetota</taxon>
        <taxon>Actinomycetes</taxon>
        <taxon>Micrococcales</taxon>
        <taxon>Microbacteriaceae</taxon>
        <taxon>Salinibacterium</taxon>
    </lineage>
</organism>
<dbReference type="CDD" id="cd06550">
    <property type="entry name" value="TM_ABC_iron-siderophores_like"/>
    <property type="match status" value="1"/>
</dbReference>
<reference evidence="10 11" key="1">
    <citation type="submission" date="2017-11" db="EMBL/GenBank/DDBJ databases">
        <title>Genomic Encyclopedia of Archaeal and Bacterial Type Strains, Phase II (KMG-II): From Individual Species to Whole Genera.</title>
        <authorList>
            <person name="Goeker M."/>
        </authorList>
    </citation>
    <scope>NUCLEOTIDE SEQUENCE [LARGE SCALE GENOMIC DNA]</scope>
    <source>
        <strain evidence="10 11">DSM 16400</strain>
    </source>
</reference>
<keyword evidence="6 9" id="KW-1133">Transmembrane helix</keyword>
<feature type="transmembrane region" description="Helical" evidence="9">
    <location>
        <begin position="238"/>
        <end position="260"/>
    </location>
</feature>
<keyword evidence="7 9" id="KW-0472">Membrane</keyword>
<accession>A0A2M9D6B4</accession>
<protein>
    <submittedName>
        <fullName evidence="10">Iron complex transport system permease protein</fullName>
    </submittedName>
</protein>
<feature type="transmembrane region" description="Helical" evidence="9">
    <location>
        <begin position="105"/>
        <end position="125"/>
    </location>
</feature>
<name>A0A2M9D6B4_9MICO</name>
<keyword evidence="4" id="KW-1003">Cell membrane</keyword>
<comment type="subcellular location">
    <subcellularLocation>
        <location evidence="1">Cell membrane</location>
        <topology evidence="1">Multi-pass membrane protein</topology>
    </subcellularLocation>
</comment>
<dbReference type="PANTHER" id="PTHR30472:SF67">
    <property type="entry name" value="PERMEASE OF ABC TRANSPORTER-RELATED"/>
    <property type="match status" value="1"/>
</dbReference>
<feature type="transmembrane region" description="Helical" evidence="9">
    <location>
        <begin position="137"/>
        <end position="157"/>
    </location>
</feature>
<feature type="transmembrane region" description="Helical" evidence="9">
    <location>
        <begin position="355"/>
        <end position="374"/>
    </location>
</feature>
<dbReference type="FunFam" id="1.10.3470.10:FF:000001">
    <property type="entry name" value="Vitamin B12 ABC transporter permease BtuC"/>
    <property type="match status" value="1"/>
</dbReference>
<evidence type="ECO:0000256" key="2">
    <source>
        <dbReference type="ARBA" id="ARBA00007935"/>
    </source>
</evidence>
<dbReference type="Pfam" id="PF01032">
    <property type="entry name" value="FecCD"/>
    <property type="match status" value="1"/>
</dbReference>
<dbReference type="InterPro" id="IPR037294">
    <property type="entry name" value="ABC_BtuC-like"/>
</dbReference>
<evidence type="ECO:0000313" key="10">
    <source>
        <dbReference type="EMBL" id="PJJ81231.1"/>
    </source>
</evidence>
<evidence type="ECO:0000256" key="4">
    <source>
        <dbReference type="ARBA" id="ARBA00022475"/>
    </source>
</evidence>
<dbReference type="GO" id="GO:0022857">
    <property type="term" value="F:transmembrane transporter activity"/>
    <property type="evidence" value="ECO:0007669"/>
    <property type="project" value="InterPro"/>
</dbReference>
<evidence type="ECO:0000256" key="6">
    <source>
        <dbReference type="ARBA" id="ARBA00022989"/>
    </source>
</evidence>
<comment type="caution">
    <text evidence="10">The sequence shown here is derived from an EMBL/GenBank/DDBJ whole genome shotgun (WGS) entry which is preliminary data.</text>
</comment>
<evidence type="ECO:0000256" key="3">
    <source>
        <dbReference type="ARBA" id="ARBA00022448"/>
    </source>
</evidence>
<dbReference type="GO" id="GO:0033214">
    <property type="term" value="P:siderophore-iron import into cell"/>
    <property type="evidence" value="ECO:0007669"/>
    <property type="project" value="TreeGrafter"/>
</dbReference>
<dbReference type="EMBL" id="PGFH01000001">
    <property type="protein sequence ID" value="PJJ81231.1"/>
    <property type="molecule type" value="Genomic_DNA"/>
</dbReference>
<dbReference type="AlphaFoldDB" id="A0A2M9D6B4"/>
<keyword evidence="11" id="KW-1185">Reference proteome</keyword>
<dbReference type="Proteomes" id="UP000231742">
    <property type="component" value="Unassembled WGS sequence"/>
</dbReference>
<feature type="transmembrane region" description="Helical" evidence="9">
    <location>
        <begin position="287"/>
        <end position="313"/>
    </location>
</feature>
<gene>
    <name evidence="10" type="ORF">CLV85_0402</name>
</gene>
<evidence type="ECO:0000313" key="11">
    <source>
        <dbReference type="Proteomes" id="UP000231742"/>
    </source>
</evidence>
<evidence type="ECO:0000256" key="1">
    <source>
        <dbReference type="ARBA" id="ARBA00004651"/>
    </source>
</evidence>
<keyword evidence="3" id="KW-0813">Transport</keyword>
<dbReference type="GO" id="GO:0005886">
    <property type="term" value="C:plasma membrane"/>
    <property type="evidence" value="ECO:0007669"/>
    <property type="project" value="UniProtKB-SubCell"/>
</dbReference>
<feature type="region of interest" description="Disordered" evidence="8">
    <location>
        <begin position="1"/>
        <end position="40"/>
    </location>
</feature>